<sequence>QILFLLFLPLLLGAEPDHAIDWERCTVDARCFVEGKCVADNSNKGKRNYYALLAFDPTTDELVHETCGVGVQIIPLSSHKVLVYVQVVGEELATKKIGLYENDTVIVG</sequence>
<dbReference type="AlphaFoldDB" id="A0AAV5VEC6"/>
<feature type="non-terminal residue" evidence="2">
    <location>
        <position position="108"/>
    </location>
</feature>
<keyword evidence="3" id="KW-1185">Reference proteome</keyword>
<gene>
    <name evidence="2" type="ORF">PFISCL1PPCAC_7865</name>
</gene>
<dbReference type="Proteomes" id="UP001432322">
    <property type="component" value="Unassembled WGS sequence"/>
</dbReference>
<keyword evidence="1" id="KW-0732">Signal</keyword>
<organism evidence="2 3">
    <name type="scientific">Pristionchus fissidentatus</name>
    <dbReference type="NCBI Taxonomy" id="1538716"/>
    <lineage>
        <taxon>Eukaryota</taxon>
        <taxon>Metazoa</taxon>
        <taxon>Ecdysozoa</taxon>
        <taxon>Nematoda</taxon>
        <taxon>Chromadorea</taxon>
        <taxon>Rhabditida</taxon>
        <taxon>Rhabditina</taxon>
        <taxon>Diplogasteromorpha</taxon>
        <taxon>Diplogasteroidea</taxon>
        <taxon>Neodiplogasteridae</taxon>
        <taxon>Pristionchus</taxon>
    </lineage>
</organism>
<accession>A0AAV5VEC6</accession>
<reference evidence="2" key="1">
    <citation type="submission" date="2023-10" db="EMBL/GenBank/DDBJ databases">
        <title>Genome assembly of Pristionchus species.</title>
        <authorList>
            <person name="Yoshida K."/>
            <person name="Sommer R.J."/>
        </authorList>
    </citation>
    <scope>NUCLEOTIDE SEQUENCE</scope>
    <source>
        <strain evidence="2">RS5133</strain>
    </source>
</reference>
<feature type="non-terminal residue" evidence="2">
    <location>
        <position position="1"/>
    </location>
</feature>
<evidence type="ECO:0000313" key="2">
    <source>
        <dbReference type="EMBL" id="GMT16568.1"/>
    </source>
</evidence>
<feature type="signal peptide" evidence="1">
    <location>
        <begin position="1"/>
        <end position="19"/>
    </location>
</feature>
<evidence type="ECO:0000313" key="3">
    <source>
        <dbReference type="Proteomes" id="UP001432322"/>
    </source>
</evidence>
<name>A0AAV5VEC6_9BILA</name>
<protein>
    <submittedName>
        <fullName evidence="2">Uncharacterized protein</fullName>
    </submittedName>
</protein>
<evidence type="ECO:0000256" key="1">
    <source>
        <dbReference type="SAM" id="SignalP"/>
    </source>
</evidence>
<feature type="chain" id="PRO_5043428297" evidence="1">
    <location>
        <begin position="20"/>
        <end position="108"/>
    </location>
</feature>
<comment type="caution">
    <text evidence="2">The sequence shown here is derived from an EMBL/GenBank/DDBJ whole genome shotgun (WGS) entry which is preliminary data.</text>
</comment>
<dbReference type="EMBL" id="BTSY01000002">
    <property type="protein sequence ID" value="GMT16568.1"/>
    <property type="molecule type" value="Genomic_DNA"/>
</dbReference>
<proteinExistence type="predicted"/>